<dbReference type="EMBL" id="GGEC01004950">
    <property type="protein sequence ID" value="MBW85433.1"/>
    <property type="molecule type" value="Transcribed_RNA"/>
</dbReference>
<proteinExistence type="predicted"/>
<organism evidence="1">
    <name type="scientific">Rhizophora mucronata</name>
    <name type="common">Asiatic mangrove</name>
    <dbReference type="NCBI Taxonomy" id="61149"/>
    <lineage>
        <taxon>Eukaryota</taxon>
        <taxon>Viridiplantae</taxon>
        <taxon>Streptophyta</taxon>
        <taxon>Embryophyta</taxon>
        <taxon>Tracheophyta</taxon>
        <taxon>Spermatophyta</taxon>
        <taxon>Magnoliopsida</taxon>
        <taxon>eudicotyledons</taxon>
        <taxon>Gunneridae</taxon>
        <taxon>Pentapetalae</taxon>
        <taxon>rosids</taxon>
        <taxon>fabids</taxon>
        <taxon>Malpighiales</taxon>
        <taxon>Rhizophoraceae</taxon>
        <taxon>Rhizophora</taxon>
    </lineage>
</organism>
<name>A0A2P2IW38_RHIMU</name>
<sequence length="72" mass="8157">MVNAVRVITHQTQTMDLNFLLVVSENNNLLETSLWQCCIEVTVDFLSSRPTKCETKRKTDAGEIAFIDQLLA</sequence>
<accession>A0A2P2IW38</accession>
<reference evidence="1" key="1">
    <citation type="submission" date="2018-02" db="EMBL/GenBank/DDBJ databases">
        <title>Rhizophora mucronata_Transcriptome.</title>
        <authorList>
            <person name="Meera S.P."/>
            <person name="Sreeshan A."/>
            <person name="Augustine A."/>
        </authorList>
    </citation>
    <scope>NUCLEOTIDE SEQUENCE</scope>
    <source>
        <tissue evidence="1">Leaf</tissue>
    </source>
</reference>
<protein>
    <submittedName>
        <fullName evidence="1">Uncharacterized protein</fullName>
    </submittedName>
</protein>
<evidence type="ECO:0000313" key="1">
    <source>
        <dbReference type="EMBL" id="MBW85433.1"/>
    </source>
</evidence>
<dbReference type="AlphaFoldDB" id="A0A2P2IW38"/>